<dbReference type="AlphaFoldDB" id="A0A670IY46"/>
<dbReference type="Ensembl" id="ENSPMRT00000018013.1">
    <property type="protein sequence ID" value="ENSPMRP00000016905.1"/>
    <property type="gene ID" value="ENSPMRG00000011220.1"/>
</dbReference>
<proteinExistence type="predicted"/>
<dbReference type="PANTHER" id="PTHR37455:SF1">
    <property type="entry name" value="SIMILAR TO 1190005I06RIK PROTEIN"/>
    <property type="match status" value="1"/>
</dbReference>
<reference evidence="1" key="2">
    <citation type="submission" date="2025-08" db="UniProtKB">
        <authorList>
            <consortium name="Ensembl"/>
        </authorList>
    </citation>
    <scope>IDENTIFICATION</scope>
</reference>
<dbReference type="PANTHER" id="PTHR37455">
    <property type="entry name" value="GENE, 27021-RELATED"/>
    <property type="match status" value="1"/>
</dbReference>
<dbReference type="Pfam" id="PF15366">
    <property type="entry name" value="DUF4597"/>
    <property type="match status" value="1"/>
</dbReference>
<dbReference type="InterPro" id="IPR027864">
    <property type="entry name" value="DUF4597"/>
</dbReference>
<keyword evidence="2" id="KW-1185">Reference proteome</keyword>
<reference evidence="1" key="3">
    <citation type="submission" date="2025-09" db="UniProtKB">
        <authorList>
            <consortium name="Ensembl"/>
        </authorList>
    </citation>
    <scope>IDENTIFICATION</scope>
</reference>
<organism evidence="1 2">
    <name type="scientific">Podarcis muralis</name>
    <name type="common">Wall lizard</name>
    <name type="synonym">Lacerta muralis</name>
    <dbReference type="NCBI Taxonomy" id="64176"/>
    <lineage>
        <taxon>Eukaryota</taxon>
        <taxon>Metazoa</taxon>
        <taxon>Chordata</taxon>
        <taxon>Craniata</taxon>
        <taxon>Vertebrata</taxon>
        <taxon>Euteleostomi</taxon>
        <taxon>Lepidosauria</taxon>
        <taxon>Squamata</taxon>
        <taxon>Bifurcata</taxon>
        <taxon>Unidentata</taxon>
        <taxon>Episquamata</taxon>
        <taxon>Laterata</taxon>
        <taxon>Lacertibaenia</taxon>
        <taxon>Lacertidae</taxon>
        <taxon>Podarcis</taxon>
    </lineage>
</organism>
<reference evidence="1 2" key="1">
    <citation type="journal article" date="2019" name="Proc. Natl. Acad. Sci. U.S.A.">
        <title>Regulatory changes in pterin and carotenoid genes underlie balanced color polymorphisms in the wall lizard.</title>
        <authorList>
            <person name="Andrade P."/>
            <person name="Pinho C."/>
            <person name="Perez I de Lanuza G."/>
            <person name="Afonso S."/>
            <person name="Brejcha J."/>
            <person name="Rubin C.J."/>
            <person name="Wallerman O."/>
            <person name="Pereira P."/>
            <person name="Sabatino S.J."/>
            <person name="Bellati A."/>
            <person name="Pellitteri-Rosa D."/>
            <person name="Bosakova Z."/>
            <person name="Bunikis I."/>
            <person name="Carretero M.A."/>
            <person name="Feiner N."/>
            <person name="Marsik P."/>
            <person name="Pauperio F."/>
            <person name="Salvi D."/>
            <person name="Soler L."/>
            <person name="While G.M."/>
            <person name="Uller T."/>
            <person name="Font E."/>
            <person name="Andersson L."/>
            <person name="Carneiro M."/>
        </authorList>
    </citation>
    <scope>NUCLEOTIDE SEQUENCE</scope>
</reference>
<name>A0A670IY46_PODMU</name>
<sequence length="67" mass="7181">PGRVSLSSSHNIRNPGDIPVMADKRLKVPDIIITPPTPTGKALSRDTRYLQPLPVSADNIEPDGPVV</sequence>
<accession>A0A670IY46</accession>
<evidence type="ECO:0000313" key="1">
    <source>
        <dbReference type="Ensembl" id="ENSPMRP00000016905.1"/>
    </source>
</evidence>
<dbReference type="Proteomes" id="UP000472272">
    <property type="component" value="Chromosome 8"/>
</dbReference>
<protein>
    <submittedName>
        <fullName evidence="1">Uncharacterized protein</fullName>
    </submittedName>
</protein>
<evidence type="ECO:0000313" key="2">
    <source>
        <dbReference type="Proteomes" id="UP000472272"/>
    </source>
</evidence>